<accession>A0AAW1R5F0</accession>
<dbReference type="Pfam" id="PF06405">
    <property type="entry name" value="RCC_reductase"/>
    <property type="match status" value="1"/>
</dbReference>
<dbReference type="PANTHER" id="PTHR34685:SF2">
    <property type="entry name" value="RED CHLOROPHYLL CATABOLITE REDUCTASE, CHLOROPLASTIC"/>
    <property type="match status" value="1"/>
</dbReference>
<dbReference type="Gene3D" id="3.40.1500.20">
    <property type="match status" value="1"/>
</dbReference>
<dbReference type="EMBL" id="JALJOR010000001">
    <property type="protein sequence ID" value="KAK9829023.1"/>
    <property type="molecule type" value="Genomic_DNA"/>
</dbReference>
<reference evidence="1 2" key="1">
    <citation type="journal article" date="2024" name="Nat. Commun.">
        <title>Phylogenomics reveals the evolutionary origins of lichenization in chlorophyte algae.</title>
        <authorList>
            <person name="Puginier C."/>
            <person name="Libourel C."/>
            <person name="Otte J."/>
            <person name="Skaloud P."/>
            <person name="Haon M."/>
            <person name="Grisel S."/>
            <person name="Petersen M."/>
            <person name="Berrin J.G."/>
            <person name="Delaux P.M."/>
            <person name="Dal Grande F."/>
            <person name="Keller J."/>
        </authorList>
    </citation>
    <scope>NUCLEOTIDE SEQUENCE [LARGE SCALE GENOMIC DNA]</scope>
    <source>
        <strain evidence="1 2">SAG 2043</strain>
    </source>
</reference>
<dbReference type="AlphaFoldDB" id="A0AAW1R5F0"/>
<comment type="caution">
    <text evidence="1">The sequence shown here is derived from an EMBL/GenBank/DDBJ whole genome shotgun (WGS) entry which is preliminary data.</text>
</comment>
<protein>
    <submittedName>
        <fullName evidence="1">Uncharacterized protein</fullName>
    </submittedName>
</protein>
<dbReference type="InterPro" id="IPR009439">
    <property type="entry name" value="RCC_reductase"/>
</dbReference>
<dbReference type="GO" id="GO:0015996">
    <property type="term" value="P:chlorophyll catabolic process"/>
    <property type="evidence" value="ECO:0007669"/>
    <property type="project" value="TreeGrafter"/>
</dbReference>
<dbReference type="PANTHER" id="PTHR34685">
    <property type="entry name" value="RED CHLOROPHYLL CATABOLITE REDUCTASE, CHLOROPLASTIC"/>
    <property type="match status" value="1"/>
</dbReference>
<dbReference type="GO" id="GO:0009507">
    <property type="term" value="C:chloroplast"/>
    <property type="evidence" value="ECO:0007669"/>
    <property type="project" value="TreeGrafter"/>
</dbReference>
<name>A0AAW1R5F0_9CHLO</name>
<keyword evidence="2" id="KW-1185">Reference proteome</keyword>
<dbReference type="Proteomes" id="UP001489004">
    <property type="component" value="Unassembled WGS sequence"/>
</dbReference>
<gene>
    <name evidence="1" type="ORF">WJX72_003477</name>
</gene>
<evidence type="ECO:0000313" key="2">
    <source>
        <dbReference type="Proteomes" id="UP001489004"/>
    </source>
</evidence>
<sequence>MLLHHQPRSQACWTARSVQAFRHTALPHSLISFHNSKHQQRRNYQPNHTCQRYMRVCRSSASAFGLSEDQAPGLLRLAAKLEVFPVMQRLQAEILHEIKDGIAAVAMPTRLAQDGMHIYNSPDGDATVVVEVSKGRQVEWLVASCTALVAMDVGTVRINAFPDSTTRIPKLDIELFHFFGKVAMYVNLLPRANLVLNEEYLERYYKTKMGPKAREWHDLELACMADPAFQPYKTRSQDMRVVTGQTGLFYMADASVANTQKCGEYAREATAIWLELLQQADGLVTDPAEAEQLAAFDAKLYEFIRKDPDNEKVVALFGEQAVQQMVQLGSRDSAIVL</sequence>
<organism evidence="1 2">
    <name type="scientific">[Myrmecia] bisecta</name>
    <dbReference type="NCBI Taxonomy" id="41462"/>
    <lineage>
        <taxon>Eukaryota</taxon>
        <taxon>Viridiplantae</taxon>
        <taxon>Chlorophyta</taxon>
        <taxon>core chlorophytes</taxon>
        <taxon>Trebouxiophyceae</taxon>
        <taxon>Trebouxiales</taxon>
        <taxon>Trebouxiaceae</taxon>
        <taxon>Myrmecia</taxon>
    </lineage>
</organism>
<dbReference type="GO" id="GO:0051743">
    <property type="term" value="F:red chlorophyll catabolite reductase activity"/>
    <property type="evidence" value="ECO:0007669"/>
    <property type="project" value="InterPro"/>
</dbReference>
<proteinExistence type="predicted"/>
<evidence type="ECO:0000313" key="1">
    <source>
        <dbReference type="EMBL" id="KAK9829023.1"/>
    </source>
</evidence>